<feature type="compositionally biased region" description="Basic residues" evidence="1">
    <location>
        <begin position="1"/>
        <end position="10"/>
    </location>
</feature>
<evidence type="ECO:0000256" key="1">
    <source>
        <dbReference type="SAM" id="MobiDB-lite"/>
    </source>
</evidence>
<accession>A0A9Q0YKC0</accession>
<protein>
    <submittedName>
        <fullName evidence="2">Uncharacterized protein</fullName>
    </submittedName>
</protein>
<evidence type="ECO:0000313" key="3">
    <source>
        <dbReference type="Proteomes" id="UP001152320"/>
    </source>
</evidence>
<feature type="compositionally biased region" description="Polar residues" evidence="1">
    <location>
        <begin position="149"/>
        <end position="164"/>
    </location>
</feature>
<feature type="compositionally biased region" description="Polar residues" evidence="1">
    <location>
        <begin position="374"/>
        <end position="384"/>
    </location>
</feature>
<feature type="region of interest" description="Disordered" evidence="1">
    <location>
        <begin position="279"/>
        <end position="310"/>
    </location>
</feature>
<evidence type="ECO:0000313" key="2">
    <source>
        <dbReference type="EMBL" id="KAJ8024148.1"/>
    </source>
</evidence>
<feature type="region of interest" description="Disordered" evidence="1">
    <location>
        <begin position="149"/>
        <end position="192"/>
    </location>
</feature>
<feature type="compositionally biased region" description="Polar residues" evidence="1">
    <location>
        <begin position="171"/>
        <end position="192"/>
    </location>
</feature>
<reference evidence="2" key="1">
    <citation type="submission" date="2021-10" db="EMBL/GenBank/DDBJ databases">
        <title>Tropical sea cucumber genome reveals ecological adaptation and Cuvierian tubules defense mechanism.</title>
        <authorList>
            <person name="Chen T."/>
        </authorList>
    </citation>
    <scope>NUCLEOTIDE SEQUENCE</scope>
    <source>
        <strain evidence="2">Nanhai2018</strain>
        <tissue evidence="2">Muscle</tissue>
    </source>
</reference>
<dbReference type="Proteomes" id="UP001152320">
    <property type="component" value="Chromosome 19"/>
</dbReference>
<feature type="region of interest" description="Disordered" evidence="1">
    <location>
        <begin position="323"/>
        <end position="386"/>
    </location>
</feature>
<gene>
    <name evidence="2" type="ORF">HOLleu_36795</name>
</gene>
<dbReference type="EMBL" id="JAIZAY010000019">
    <property type="protein sequence ID" value="KAJ8024148.1"/>
    <property type="molecule type" value="Genomic_DNA"/>
</dbReference>
<feature type="compositionally biased region" description="Polar residues" evidence="1">
    <location>
        <begin position="13"/>
        <end position="38"/>
    </location>
</feature>
<feature type="compositionally biased region" description="Basic and acidic residues" evidence="1">
    <location>
        <begin position="339"/>
        <end position="350"/>
    </location>
</feature>
<feature type="compositionally biased region" description="Polar residues" evidence="1">
    <location>
        <begin position="323"/>
        <end position="338"/>
    </location>
</feature>
<proteinExistence type="predicted"/>
<keyword evidence="3" id="KW-1185">Reference proteome</keyword>
<feature type="region of interest" description="Disordered" evidence="1">
    <location>
        <begin position="1"/>
        <end position="67"/>
    </location>
</feature>
<name>A0A9Q0YKC0_HOLLE</name>
<comment type="caution">
    <text evidence="2">The sequence shown here is derived from an EMBL/GenBank/DDBJ whole genome shotgun (WGS) entry which is preliminary data.</text>
</comment>
<sequence length="428" mass="47156">MAATPHRNRRAYSETSPNLTNFGTETGSQQRSFSTSDISPERLEEGSVFDFSPLPTDLPETSQTDSEMTFEGRDQVPVRDDSCSQQIPVEVSDFIIRRQIESETNSLGTLTETESVATRIRTDLHIDTHMHDFSDFLDEFLEFELNHRNCNGSEPTAREGTTSMDRPVLGSMQNTTSDSLQATQTGEPSNGSCLYAANTTSVHEAWSTQTPVLYTSSELGFDYHSHLSSNHSNTSNARCDGFQAPSLVGPTFTSALDLSNIATTSYSKSTIAINSGNISPSSTATYSLSQRSPRAQTTSQSMTYPTSWDTGQRSQCLLPVQNVQRDPSCTTDSSSNRTNLDKEGGTKDPQSENAIAHPTGARKKRAVRKDKWSSKSSATGTEKSLPNGKLRSMNIVNFFATGYVKSMHIHSATYYCYLLYIKPHFVRS</sequence>
<organism evidence="2 3">
    <name type="scientific">Holothuria leucospilota</name>
    <name type="common">Black long sea cucumber</name>
    <name type="synonym">Mertensiothuria leucospilota</name>
    <dbReference type="NCBI Taxonomy" id="206669"/>
    <lineage>
        <taxon>Eukaryota</taxon>
        <taxon>Metazoa</taxon>
        <taxon>Echinodermata</taxon>
        <taxon>Eleutherozoa</taxon>
        <taxon>Echinozoa</taxon>
        <taxon>Holothuroidea</taxon>
        <taxon>Aspidochirotacea</taxon>
        <taxon>Aspidochirotida</taxon>
        <taxon>Holothuriidae</taxon>
        <taxon>Holothuria</taxon>
    </lineage>
</organism>
<dbReference type="AlphaFoldDB" id="A0A9Q0YKC0"/>